<dbReference type="SFLD" id="SFLDS00003">
    <property type="entry name" value="Haloacid_Dehalogenase"/>
    <property type="match status" value="1"/>
</dbReference>
<dbReference type="EMBL" id="HBIW01021804">
    <property type="protein sequence ID" value="CAE0703365.1"/>
    <property type="molecule type" value="Transcribed_RNA"/>
</dbReference>
<keyword evidence="3" id="KW-1185">Reference proteome</keyword>
<dbReference type="GO" id="GO:0005829">
    <property type="term" value="C:cytosol"/>
    <property type="evidence" value="ECO:0007669"/>
    <property type="project" value="TreeGrafter"/>
</dbReference>
<dbReference type="InterPro" id="IPR041492">
    <property type="entry name" value="HAD_2"/>
</dbReference>
<dbReference type="GO" id="GO:0006281">
    <property type="term" value="P:DNA repair"/>
    <property type="evidence" value="ECO:0007669"/>
    <property type="project" value="TreeGrafter"/>
</dbReference>
<sequence length="258" mass="26902">MRRISALCAAAAIGCADGLAAMNRVGVVFDIDGTLADSFRLGFDATNVVLQRNAFPPISEADYHDNCIYVTPERMARHAVGEHDEDLGRRLGAEFDREYIALVSTETAGFYPGLRPLLERLRDSGAVLGALTNAAVAYAEAVLLVNNARGAFGSVHGADSVERAKPFPDGCLRVAADLGLEPKGCIYVGDAPTDGAAARAAGYGAAVGCSYGSHAASKLEASGHFDVVVPDVAALEKALFPKGFDDDDDALASVVRGN</sequence>
<dbReference type="AlphaFoldDB" id="A0A7S4A4H6"/>
<evidence type="ECO:0000313" key="1">
    <source>
        <dbReference type="EMBL" id="CAE0703365.1"/>
    </source>
</evidence>
<name>A0A7S4A4H6_9STRA</name>
<dbReference type="EMBL" id="CAKKNE010000004">
    <property type="protein sequence ID" value="CAH0374003.1"/>
    <property type="molecule type" value="Genomic_DNA"/>
</dbReference>
<dbReference type="GO" id="GO:0008967">
    <property type="term" value="F:phosphoglycolate phosphatase activity"/>
    <property type="evidence" value="ECO:0007669"/>
    <property type="project" value="TreeGrafter"/>
</dbReference>
<reference evidence="1" key="1">
    <citation type="submission" date="2021-01" db="EMBL/GenBank/DDBJ databases">
        <authorList>
            <person name="Corre E."/>
            <person name="Pelletier E."/>
            <person name="Niang G."/>
            <person name="Scheremetjew M."/>
            <person name="Finn R."/>
            <person name="Kale V."/>
            <person name="Holt S."/>
            <person name="Cochrane G."/>
            <person name="Meng A."/>
            <person name="Brown T."/>
            <person name="Cohen L."/>
        </authorList>
    </citation>
    <scope>NUCLEOTIDE SEQUENCE</scope>
    <source>
        <strain evidence="1">CCMP1756</strain>
    </source>
</reference>
<dbReference type="NCBIfam" id="TIGR01549">
    <property type="entry name" value="HAD-SF-IA-v1"/>
    <property type="match status" value="1"/>
</dbReference>
<dbReference type="InterPro" id="IPR023214">
    <property type="entry name" value="HAD_sf"/>
</dbReference>
<dbReference type="InterPro" id="IPR036412">
    <property type="entry name" value="HAD-like_sf"/>
</dbReference>
<dbReference type="OrthoDB" id="269227at2759"/>
<dbReference type="Pfam" id="PF13419">
    <property type="entry name" value="HAD_2"/>
    <property type="match status" value="1"/>
</dbReference>
<dbReference type="Gene3D" id="1.10.150.240">
    <property type="entry name" value="Putative phosphatase, domain 2"/>
    <property type="match status" value="1"/>
</dbReference>
<dbReference type="SUPFAM" id="SSF56784">
    <property type="entry name" value="HAD-like"/>
    <property type="match status" value="1"/>
</dbReference>
<reference evidence="2" key="2">
    <citation type="submission" date="2021-11" db="EMBL/GenBank/DDBJ databases">
        <authorList>
            <consortium name="Genoscope - CEA"/>
            <person name="William W."/>
        </authorList>
    </citation>
    <scope>NUCLEOTIDE SEQUENCE</scope>
</reference>
<dbReference type="Gene3D" id="3.40.50.1000">
    <property type="entry name" value="HAD superfamily/HAD-like"/>
    <property type="match status" value="1"/>
</dbReference>
<gene>
    <name evidence="1" type="ORF">PCAL00307_LOCUS18812</name>
    <name evidence="2" type="ORF">PECAL_4P12580</name>
</gene>
<dbReference type="Proteomes" id="UP000789595">
    <property type="component" value="Unassembled WGS sequence"/>
</dbReference>
<dbReference type="PANTHER" id="PTHR43434:SF1">
    <property type="entry name" value="PHOSPHOGLYCOLATE PHOSPHATASE"/>
    <property type="match status" value="1"/>
</dbReference>
<evidence type="ECO:0000313" key="2">
    <source>
        <dbReference type="EMBL" id="CAH0374003.1"/>
    </source>
</evidence>
<evidence type="ECO:0000313" key="3">
    <source>
        <dbReference type="Proteomes" id="UP000789595"/>
    </source>
</evidence>
<evidence type="ECO:0008006" key="4">
    <source>
        <dbReference type="Google" id="ProtNLM"/>
    </source>
</evidence>
<dbReference type="SFLD" id="SFLDG01129">
    <property type="entry name" value="C1.5:_HAD__Beta-PGM__Phosphata"/>
    <property type="match status" value="1"/>
</dbReference>
<dbReference type="InterPro" id="IPR006439">
    <property type="entry name" value="HAD-SF_hydro_IA"/>
</dbReference>
<protein>
    <recommendedName>
        <fullName evidence="4">Phosphoglycolate phosphatase</fullName>
    </recommendedName>
</protein>
<dbReference type="PROSITE" id="PS51257">
    <property type="entry name" value="PROKAR_LIPOPROTEIN"/>
    <property type="match status" value="1"/>
</dbReference>
<dbReference type="InterPro" id="IPR023198">
    <property type="entry name" value="PGP-like_dom2"/>
</dbReference>
<proteinExistence type="predicted"/>
<organism evidence="1">
    <name type="scientific">Pelagomonas calceolata</name>
    <dbReference type="NCBI Taxonomy" id="35677"/>
    <lineage>
        <taxon>Eukaryota</taxon>
        <taxon>Sar</taxon>
        <taxon>Stramenopiles</taxon>
        <taxon>Ochrophyta</taxon>
        <taxon>Pelagophyceae</taxon>
        <taxon>Pelagomonadales</taxon>
        <taxon>Pelagomonadaceae</taxon>
        <taxon>Pelagomonas</taxon>
    </lineage>
</organism>
<dbReference type="PANTHER" id="PTHR43434">
    <property type="entry name" value="PHOSPHOGLYCOLATE PHOSPHATASE"/>
    <property type="match status" value="1"/>
</dbReference>
<dbReference type="InterPro" id="IPR050155">
    <property type="entry name" value="HAD-like_hydrolase_sf"/>
</dbReference>
<accession>A0A7S4A4H6</accession>